<dbReference type="NCBIfam" id="NF033516">
    <property type="entry name" value="transpos_IS3"/>
    <property type="match status" value="1"/>
</dbReference>
<reference evidence="2" key="2">
    <citation type="journal article" date="2022" name="Nat. Biotechnol.">
        <title>Carbon-negative production of acetone and isopropanol by gas fermentation at industrial pilot scale.</title>
        <authorList>
            <person name="Liew F.E."/>
            <person name="Nogle R."/>
            <person name="Abdalla T."/>
            <person name="Rasor B.J."/>
            <person name="Canter C."/>
            <person name="Jensen R.O."/>
            <person name="Wang L."/>
            <person name="Strutz J."/>
            <person name="Chirania P."/>
            <person name="De Tissera S."/>
            <person name="Mueller A.P."/>
            <person name="Ruan Z."/>
            <person name="Gao A."/>
            <person name="Tran L."/>
            <person name="Engle N.L."/>
            <person name="Bromley J.C."/>
            <person name="Daniell J."/>
            <person name="Conrado R."/>
            <person name="Tschaplinski T.J."/>
            <person name="Giannone R.J."/>
            <person name="Hettich R.L."/>
            <person name="Karim A.S."/>
            <person name="Simpson S.D."/>
            <person name="Brown S.D."/>
            <person name="Leang C."/>
            <person name="Jewett M.C."/>
            <person name="Kopke M."/>
        </authorList>
    </citation>
    <scope>NUCLEOTIDE SEQUENCE</scope>
    <source>
        <strain evidence="2">DJ015</strain>
    </source>
</reference>
<dbReference type="SUPFAM" id="SSF53098">
    <property type="entry name" value="Ribonuclease H-like"/>
    <property type="match status" value="1"/>
</dbReference>
<evidence type="ECO:0000313" key="3">
    <source>
        <dbReference type="Proteomes" id="UP001194098"/>
    </source>
</evidence>
<dbReference type="PANTHER" id="PTHR46889">
    <property type="entry name" value="TRANSPOSASE INSF FOR INSERTION SEQUENCE IS3B-RELATED"/>
    <property type="match status" value="1"/>
</dbReference>
<dbReference type="PANTHER" id="PTHR46889:SF4">
    <property type="entry name" value="TRANSPOSASE INSO FOR INSERTION SEQUENCE ELEMENT IS911B-RELATED"/>
    <property type="match status" value="1"/>
</dbReference>
<protein>
    <submittedName>
        <fullName evidence="2">IS3 family transposase</fullName>
    </submittedName>
</protein>
<dbReference type="Proteomes" id="UP001194098">
    <property type="component" value="Unassembled WGS sequence"/>
</dbReference>
<dbReference type="Pfam" id="PF00665">
    <property type="entry name" value="rve"/>
    <property type="match status" value="1"/>
</dbReference>
<dbReference type="InterPro" id="IPR048020">
    <property type="entry name" value="Transpos_IS3"/>
</dbReference>
<dbReference type="InterPro" id="IPR001584">
    <property type="entry name" value="Integrase_cat-core"/>
</dbReference>
<organism evidence="2 3">
    <name type="scientific">Clostridium beijerinckii</name>
    <name type="common">Clostridium MP</name>
    <dbReference type="NCBI Taxonomy" id="1520"/>
    <lineage>
        <taxon>Bacteria</taxon>
        <taxon>Bacillati</taxon>
        <taxon>Bacillota</taxon>
        <taxon>Clostridia</taxon>
        <taxon>Eubacteriales</taxon>
        <taxon>Clostridiaceae</taxon>
        <taxon>Clostridium</taxon>
    </lineage>
</organism>
<sequence>MKKRLLSERSWCKQGICYYKRCEFEIIDSLREKYPIKFLCELMSVNRSSYYKWLSRKNHLNRHQKVRQTLTELLKIAHEKYKSYGYHRLATIVRRETDLIFSDNLAHKCCKYSGIKSKARRRKYRKHGDEHVFYPNIINGKWNAVKPLELVVSDMTCIKHRGQNYEWTYMLDTFNNEIIAYDISKKVGDRKPYFNCLEQLKKKIEKQTTQTILHTDQGTVYSSRAFREAHKDYNIIRSMSRAGTPTDNPIIESINGWIKAEMITDFRYWEEDN</sequence>
<accession>A0AAW3WGS6</accession>
<comment type="caution">
    <text evidence="2">The sequence shown here is derived from an EMBL/GenBank/DDBJ whole genome shotgun (WGS) entry which is preliminary data.</text>
</comment>
<dbReference type="GO" id="GO:0003676">
    <property type="term" value="F:nucleic acid binding"/>
    <property type="evidence" value="ECO:0007669"/>
    <property type="project" value="InterPro"/>
</dbReference>
<dbReference type="InterPro" id="IPR012337">
    <property type="entry name" value="RNaseH-like_sf"/>
</dbReference>
<evidence type="ECO:0000259" key="1">
    <source>
        <dbReference type="PROSITE" id="PS50994"/>
    </source>
</evidence>
<dbReference type="PROSITE" id="PS50994">
    <property type="entry name" value="INTEGRASE"/>
    <property type="match status" value="1"/>
</dbReference>
<feature type="non-terminal residue" evidence="2">
    <location>
        <position position="273"/>
    </location>
</feature>
<reference evidence="2" key="1">
    <citation type="submission" date="2020-04" db="EMBL/GenBank/DDBJ databases">
        <authorList>
            <person name="Brown S."/>
        </authorList>
    </citation>
    <scope>NUCLEOTIDE SEQUENCE</scope>
    <source>
        <strain evidence="2">DJ015</strain>
    </source>
</reference>
<dbReference type="Gene3D" id="3.30.420.10">
    <property type="entry name" value="Ribonuclease H-like superfamily/Ribonuclease H"/>
    <property type="match status" value="1"/>
</dbReference>
<dbReference type="GO" id="GO:0015074">
    <property type="term" value="P:DNA integration"/>
    <property type="evidence" value="ECO:0007669"/>
    <property type="project" value="InterPro"/>
</dbReference>
<feature type="domain" description="Integrase catalytic" evidence="1">
    <location>
        <begin position="143"/>
        <end position="273"/>
    </location>
</feature>
<gene>
    <name evidence="2" type="ORF">HGI39_25600</name>
</gene>
<proteinExistence type="predicted"/>
<dbReference type="EMBL" id="JABAGV010000166">
    <property type="protein sequence ID" value="MBC2477988.1"/>
    <property type="molecule type" value="Genomic_DNA"/>
</dbReference>
<evidence type="ECO:0000313" key="2">
    <source>
        <dbReference type="EMBL" id="MBC2477988.1"/>
    </source>
</evidence>
<dbReference type="AlphaFoldDB" id="A0AAW3WGS6"/>
<name>A0AAW3WGS6_CLOBE</name>
<dbReference type="InterPro" id="IPR036397">
    <property type="entry name" value="RNaseH_sf"/>
</dbReference>
<dbReference type="InterPro" id="IPR050900">
    <property type="entry name" value="Transposase_IS3/IS150/IS904"/>
</dbReference>